<evidence type="ECO:0000313" key="5">
    <source>
        <dbReference type="EMBL" id="KAL2335653.1"/>
    </source>
</evidence>
<dbReference type="SMART" id="SM00829">
    <property type="entry name" value="PKS_ER"/>
    <property type="match status" value="1"/>
</dbReference>
<evidence type="ECO:0000313" key="6">
    <source>
        <dbReference type="Proteomes" id="UP001603857"/>
    </source>
</evidence>
<protein>
    <recommendedName>
        <fullName evidence="4">Enoyl reductase (ER) domain-containing protein</fullName>
    </recommendedName>
</protein>
<gene>
    <name evidence="5" type="ORF">Fmac_016866</name>
</gene>
<evidence type="ECO:0000256" key="1">
    <source>
        <dbReference type="ARBA" id="ARBA00010371"/>
    </source>
</evidence>
<evidence type="ECO:0000256" key="2">
    <source>
        <dbReference type="ARBA" id="ARBA00023002"/>
    </source>
</evidence>
<dbReference type="InterPro" id="IPR044626">
    <property type="entry name" value="AOR-like"/>
</dbReference>
<keyword evidence="6" id="KW-1185">Reference proteome</keyword>
<dbReference type="Proteomes" id="UP001603857">
    <property type="component" value="Unassembled WGS sequence"/>
</dbReference>
<dbReference type="InterPro" id="IPR013149">
    <property type="entry name" value="ADH-like_C"/>
</dbReference>
<dbReference type="Pfam" id="PF00107">
    <property type="entry name" value="ADH_zinc_N"/>
    <property type="match status" value="1"/>
</dbReference>
<dbReference type="EMBL" id="JBGMDY010000005">
    <property type="protein sequence ID" value="KAL2335653.1"/>
    <property type="molecule type" value="Genomic_DNA"/>
</dbReference>
<evidence type="ECO:0000256" key="3">
    <source>
        <dbReference type="ARBA" id="ARBA00023027"/>
    </source>
</evidence>
<dbReference type="InterPro" id="IPR013154">
    <property type="entry name" value="ADH-like_N"/>
</dbReference>
<dbReference type="PANTHER" id="PTHR44573:SF5">
    <property type="entry name" value="2-METHYLENE-FURAN-3-ONE REDUCTASE-RELATED"/>
    <property type="match status" value="1"/>
</dbReference>
<dbReference type="InterPro" id="IPR011032">
    <property type="entry name" value="GroES-like_sf"/>
</dbReference>
<keyword evidence="2" id="KW-0560">Oxidoreductase</keyword>
<dbReference type="InterPro" id="IPR020843">
    <property type="entry name" value="ER"/>
</dbReference>
<reference evidence="5 6" key="1">
    <citation type="submission" date="2024-08" db="EMBL/GenBank/DDBJ databases">
        <title>Insights into the chromosomal genome structure of Flemingia macrophylla.</title>
        <authorList>
            <person name="Ding Y."/>
            <person name="Zhao Y."/>
            <person name="Bi W."/>
            <person name="Wu M."/>
            <person name="Zhao G."/>
            <person name="Gong Y."/>
            <person name="Li W."/>
            <person name="Zhang P."/>
        </authorList>
    </citation>
    <scope>NUCLEOTIDE SEQUENCE [LARGE SCALE GENOMIC DNA]</scope>
    <source>
        <strain evidence="5">DYQJB</strain>
        <tissue evidence="5">Leaf</tissue>
    </source>
</reference>
<dbReference type="Pfam" id="PF08240">
    <property type="entry name" value="ADH_N"/>
    <property type="match status" value="1"/>
</dbReference>
<dbReference type="InterPro" id="IPR002364">
    <property type="entry name" value="Quin_OxRdtase/zeta-crystal_CS"/>
</dbReference>
<dbReference type="Gene3D" id="3.40.50.720">
    <property type="entry name" value="NAD(P)-binding Rossmann-like Domain"/>
    <property type="match status" value="1"/>
</dbReference>
<dbReference type="PROSITE" id="PS01162">
    <property type="entry name" value="QOR_ZETA_CRYSTAL"/>
    <property type="match status" value="1"/>
</dbReference>
<evidence type="ECO:0000259" key="4">
    <source>
        <dbReference type="SMART" id="SM00829"/>
    </source>
</evidence>
<organism evidence="5 6">
    <name type="scientific">Flemingia macrophylla</name>
    <dbReference type="NCBI Taxonomy" id="520843"/>
    <lineage>
        <taxon>Eukaryota</taxon>
        <taxon>Viridiplantae</taxon>
        <taxon>Streptophyta</taxon>
        <taxon>Embryophyta</taxon>
        <taxon>Tracheophyta</taxon>
        <taxon>Spermatophyta</taxon>
        <taxon>Magnoliopsida</taxon>
        <taxon>eudicotyledons</taxon>
        <taxon>Gunneridae</taxon>
        <taxon>Pentapetalae</taxon>
        <taxon>rosids</taxon>
        <taxon>fabids</taxon>
        <taxon>Fabales</taxon>
        <taxon>Fabaceae</taxon>
        <taxon>Papilionoideae</taxon>
        <taxon>50 kb inversion clade</taxon>
        <taxon>NPAAA clade</taxon>
        <taxon>indigoferoid/millettioid clade</taxon>
        <taxon>Phaseoleae</taxon>
        <taxon>Flemingia</taxon>
    </lineage>
</organism>
<proteinExistence type="inferred from homology"/>
<dbReference type="Gene3D" id="3.90.180.10">
    <property type="entry name" value="Medium-chain alcohol dehydrogenases, catalytic domain"/>
    <property type="match status" value="1"/>
</dbReference>
<comment type="similarity">
    <text evidence="1">Belongs to the zinc-containing alcohol dehydrogenase family. Quinone oxidoreductase subfamily.</text>
</comment>
<dbReference type="AlphaFoldDB" id="A0ABD1MIK3"/>
<dbReference type="CDD" id="cd05289">
    <property type="entry name" value="MDR_like_2"/>
    <property type="match status" value="1"/>
</dbReference>
<dbReference type="SUPFAM" id="SSF51735">
    <property type="entry name" value="NAD(P)-binding Rossmann-fold domains"/>
    <property type="match status" value="1"/>
</dbReference>
<dbReference type="InterPro" id="IPR036291">
    <property type="entry name" value="NAD(P)-bd_dom_sf"/>
</dbReference>
<dbReference type="PANTHER" id="PTHR44573">
    <property type="entry name" value="NADPH-DEPENDENT ALKENAL/ONE OXIDOREDUCTASE, CHLOROPLASTIC"/>
    <property type="match status" value="1"/>
</dbReference>
<sequence length="408" mass="44028">MENISSIPTHMKAWVYSEYGNIEETLKFDPDVPIPDIKEDQVLIKVVAAALNPVDCKRALGYFKDTDSSLNEIKTVPGYDVAGVVVKVGIKVKKFKVGDEVYGDIIDHDGVNKLQSIGSLAEYSAAEEKLLAHIPSNLSFIEAASLPLAILTASQALERVEFSAGKSILVLGGAGGVGTLVIQLAKHVFGASKVAATASTPKLELLKSLGTDLAIDYTKENFEELAEKFDVVYDAVGESDKALKGIKEGGKVVTIEPPASPPAIMYSLISDGAALEKLETYLESGKVKPVLDPKASKLNIHHGREVGLELGFDRADGSLTLGLAETQVHNLLETLFVVLGLVRVALCFGHRLGQSLRIPLSSYLSLKELCFVIMLPSECRVQGISYKGFHICSYFEDLQLSLPMRTVP</sequence>
<dbReference type="SUPFAM" id="SSF50129">
    <property type="entry name" value="GroES-like"/>
    <property type="match status" value="1"/>
</dbReference>
<dbReference type="GO" id="GO:0016491">
    <property type="term" value="F:oxidoreductase activity"/>
    <property type="evidence" value="ECO:0007669"/>
    <property type="project" value="UniProtKB-KW"/>
</dbReference>
<keyword evidence="3" id="KW-0520">NAD</keyword>
<comment type="caution">
    <text evidence="5">The sequence shown here is derived from an EMBL/GenBank/DDBJ whole genome shotgun (WGS) entry which is preliminary data.</text>
</comment>
<name>A0ABD1MIK3_9FABA</name>
<feature type="domain" description="Enoyl reductase (ER)" evidence="4">
    <location>
        <begin position="20"/>
        <end position="308"/>
    </location>
</feature>
<accession>A0ABD1MIK3</accession>